<accession>A0A942YJW6</accession>
<evidence type="ECO:0000313" key="2">
    <source>
        <dbReference type="EMBL" id="MBS4199037.1"/>
    </source>
</evidence>
<protein>
    <submittedName>
        <fullName evidence="2">GNAT family N-acetyltransferase</fullName>
    </submittedName>
</protein>
<dbReference type="SUPFAM" id="SSF55729">
    <property type="entry name" value="Acyl-CoA N-acyltransferases (Nat)"/>
    <property type="match status" value="1"/>
</dbReference>
<dbReference type="GO" id="GO:0016747">
    <property type="term" value="F:acyltransferase activity, transferring groups other than amino-acyl groups"/>
    <property type="evidence" value="ECO:0007669"/>
    <property type="project" value="InterPro"/>
</dbReference>
<evidence type="ECO:0000259" key="1">
    <source>
        <dbReference type="PROSITE" id="PS51186"/>
    </source>
</evidence>
<feature type="domain" description="N-acetyltransferase" evidence="1">
    <location>
        <begin position="3"/>
        <end position="161"/>
    </location>
</feature>
<organism evidence="2 3">
    <name type="scientific">Lederbergia citrisecunda</name>
    <dbReference type="NCBI Taxonomy" id="2833583"/>
    <lineage>
        <taxon>Bacteria</taxon>
        <taxon>Bacillati</taxon>
        <taxon>Bacillota</taxon>
        <taxon>Bacilli</taxon>
        <taxon>Bacillales</taxon>
        <taxon>Bacillaceae</taxon>
        <taxon>Lederbergia</taxon>
    </lineage>
</organism>
<dbReference type="Pfam" id="PF00583">
    <property type="entry name" value="Acetyltransf_1"/>
    <property type="match status" value="1"/>
</dbReference>
<dbReference type="PANTHER" id="PTHR43617">
    <property type="entry name" value="L-AMINO ACID N-ACETYLTRANSFERASE"/>
    <property type="match status" value="1"/>
</dbReference>
<dbReference type="Gene3D" id="3.40.630.30">
    <property type="match status" value="1"/>
</dbReference>
<sequence>MDFTIREMQKEDISKIQEIAIISWNDTYRGIIPTEIQEMFLRSAYNDEMLQRRLEHSTIFVSEVDGEIVGFANFSTVNEDGKTELTAIYLDPEYQGKGIGTALLKKGITTLAGAKEIYINVEKDNSIGLTFYRAKGFEFVSEFSEEFYGYFLNTVRMVLKV</sequence>
<dbReference type="InterPro" id="IPR000182">
    <property type="entry name" value="GNAT_dom"/>
</dbReference>
<dbReference type="Proteomes" id="UP000682713">
    <property type="component" value="Unassembled WGS sequence"/>
</dbReference>
<dbReference type="InterPro" id="IPR016181">
    <property type="entry name" value="Acyl_CoA_acyltransferase"/>
</dbReference>
<dbReference type="AlphaFoldDB" id="A0A942YJW6"/>
<evidence type="ECO:0000313" key="3">
    <source>
        <dbReference type="Proteomes" id="UP000682713"/>
    </source>
</evidence>
<gene>
    <name evidence="2" type="ORF">KHA93_05125</name>
</gene>
<dbReference type="EMBL" id="JAGYPJ010000001">
    <property type="protein sequence ID" value="MBS4199037.1"/>
    <property type="molecule type" value="Genomic_DNA"/>
</dbReference>
<comment type="caution">
    <text evidence="2">The sequence shown here is derived from an EMBL/GenBank/DDBJ whole genome shotgun (WGS) entry which is preliminary data.</text>
</comment>
<reference evidence="2 3" key="1">
    <citation type="submission" date="2021-05" db="EMBL/GenBank/DDBJ databases">
        <title>Novel Bacillus species.</title>
        <authorList>
            <person name="Liu G."/>
        </authorList>
    </citation>
    <scope>NUCLEOTIDE SEQUENCE [LARGE SCALE GENOMIC DNA]</scope>
    <source>
        <strain evidence="2 3">FJAT-49732</strain>
    </source>
</reference>
<keyword evidence="3" id="KW-1185">Reference proteome</keyword>
<name>A0A942YJW6_9BACI</name>
<dbReference type="RefSeq" id="WP_213109749.1">
    <property type="nucleotide sequence ID" value="NZ_JAGYPJ010000001.1"/>
</dbReference>
<proteinExistence type="predicted"/>
<dbReference type="CDD" id="cd04301">
    <property type="entry name" value="NAT_SF"/>
    <property type="match status" value="1"/>
</dbReference>
<dbReference type="InterPro" id="IPR050276">
    <property type="entry name" value="MshD_Acetyltransferase"/>
</dbReference>
<dbReference type="PROSITE" id="PS51186">
    <property type="entry name" value="GNAT"/>
    <property type="match status" value="1"/>
</dbReference>